<evidence type="ECO:0000313" key="9">
    <source>
        <dbReference type="EMBL" id="SQB98560.1"/>
    </source>
</evidence>
<dbReference type="AlphaFoldDB" id="A0A2X3DJW4"/>
<feature type="binding site" evidence="7">
    <location>
        <begin position="123"/>
        <end position="125"/>
    </location>
    <ligand>
        <name>FMN</name>
        <dbReference type="ChEBI" id="CHEBI:58210"/>
    </ligand>
</feature>
<evidence type="ECO:0000256" key="3">
    <source>
        <dbReference type="ARBA" id="ARBA00013036"/>
    </source>
</evidence>
<evidence type="ECO:0000256" key="1">
    <source>
        <dbReference type="ARBA" id="ARBA00005044"/>
    </source>
</evidence>
<feature type="binding site" evidence="7">
    <location>
        <begin position="238"/>
        <end position="239"/>
    </location>
    <ligand>
        <name>FMN</name>
        <dbReference type="ChEBI" id="CHEBI:58210"/>
    </ligand>
</feature>
<name>A0A2X3DJW4_9HELI</name>
<evidence type="ECO:0000256" key="5">
    <source>
        <dbReference type="ARBA" id="ARBA00023141"/>
    </source>
</evidence>
<dbReference type="InterPro" id="IPR000453">
    <property type="entry name" value="Chorismate_synth"/>
</dbReference>
<dbReference type="UniPathway" id="UPA00053">
    <property type="reaction ID" value="UER00090"/>
</dbReference>
<dbReference type="Pfam" id="PF01264">
    <property type="entry name" value="Chorismate_synt"/>
    <property type="match status" value="1"/>
</dbReference>
<organism evidence="9 10">
    <name type="scientific">Helicobacter fennelliae</name>
    <dbReference type="NCBI Taxonomy" id="215"/>
    <lineage>
        <taxon>Bacteria</taxon>
        <taxon>Pseudomonadati</taxon>
        <taxon>Campylobacterota</taxon>
        <taxon>Epsilonproteobacteria</taxon>
        <taxon>Campylobacterales</taxon>
        <taxon>Helicobacteraceae</taxon>
        <taxon>Helicobacter</taxon>
    </lineage>
</organism>
<dbReference type="PANTHER" id="PTHR21085:SF0">
    <property type="entry name" value="CHORISMATE SYNTHASE"/>
    <property type="match status" value="1"/>
</dbReference>
<evidence type="ECO:0000256" key="2">
    <source>
        <dbReference type="ARBA" id="ARBA00008014"/>
    </source>
</evidence>
<feature type="binding site" evidence="7">
    <location>
        <begin position="293"/>
        <end position="297"/>
    </location>
    <ligand>
        <name>FMN</name>
        <dbReference type="ChEBI" id="CHEBI:58210"/>
    </ligand>
</feature>
<accession>A0A2X3DJW4</accession>
<dbReference type="Gene3D" id="3.60.150.10">
    <property type="entry name" value="Chorismate synthase AroC"/>
    <property type="match status" value="1"/>
</dbReference>
<protein>
    <recommendedName>
        <fullName evidence="3 7">Chorismate synthase</fullName>
        <shortName evidence="7">CS</shortName>
        <ecNumber evidence="3 7">4.2.3.5</ecNumber>
    </recommendedName>
    <alternativeName>
        <fullName evidence="7">5-enolpyruvylshikimate-3-phosphate phospholyase</fullName>
    </alternativeName>
</protein>
<dbReference type="InterPro" id="IPR020541">
    <property type="entry name" value="Chorismate_synthase_CS"/>
</dbReference>
<comment type="function">
    <text evidence="7">Catalyzes the anti-1,4-elimination of the C-3 phosphate and the C-6 proR hydrogen from 5-enolpyruvylshikimate-3-phosphate (EPSP) to yield chorismate, which is the branch point compound that serves as the starting substrate for the three terminal pathways of aromatic amino acid biosynthesis. This reaction introduces a second double bond into the aromatic ring system.</text>
</comment>
<dbReference type="GO" id="GO:0004107">
    <property type="term" value="F:chorismate synthase activity"/>
    <property type="evidence" value="ECO:0007669"/>
    <property type="project" value="UniProtKB-UniRule"/>
</dbReference>
<evidence type="ECO:0000256" key="6">
    <source>
        <dbReference type="ARBA" id="ARBA00023239"/>
    </source>
</evidence>
<dbReference type="NCBIfam" id="NF003793">
    <property type="entry name" value="PRK05382.1"/>
    <property type="match status" value="1"/>
</dbReference>
<dbReference type="NCBIfam" id="TIGR00033">
    <property type="entry name" value="aroC"/>
    <property type="match status" value="1"/>
</dbReference>
<keyword evidence="5 7" id="KW-0057">Aromatic amino acid biosynthesis</keyword>
<evidence type="ECO:0000256" key="4">
    <source>
        <dbReference type="ARBA" id="ARBA00022605"/>
    </source>
</evidence>
<dbReference type="GO" id="GO:0009073">
    <property type="term" value="P:aromatic amino acid family biosynthetic process"/>
    <property type="evidence" value="ECO:0007669"/>
    <property type="project" value="UniProtKB-KW"/>
</dbReference>
<comment type="similarity">
    <text evidence="2 7 8">Belongs to the chorismate synthase family.</text>
</comment>
<evidence type="ECO:0000313" key="10">
    <source>
        <dbReference type="Proteomes" id="UP000250166"/>
    </source>
</evidence>
<dbReference type="HAMAP" id="MF_00300">
    <property type="entry name" value="Chorismate_synth"/>
    <property type="match status" value="1"/>
</dbReference>
<dbReference type="PANTHER" id="PTHR21085">
    <property type="entry name" value="CHORISMATE SYNTHASE"/>
    <property type="match status" value="1"/>
</dbReference>
<dbReference type="PROSITE" id="PS00787">
    <property type="entry name" value="CHORISMATE_SYNTHASE_1"/>
    <property type="match status" value="1"/>
</dbReference>
<gene>
    <name evidence="7 9" type="primary">aroC</name>
    <name evidence="9" type="ORF">NCTC13102_01023</name>
</gene>
<evidence type="ECO:0000256" key="7">
    <source>
        <dbReference type="HAMAP-Rule" id="MF_00300"/>
    </source>
</evidence>
<feature type="binding site" evidence="7">
    <location>
        <position position="52"/>
    </location>
    <ligand>
        <name>NADP(+)</name>
        <dbReference type="ChEBI" id="CHEBI:58349"/>
    </ligand>
</feature>
<dbReference type="PROSITE" id="PS00789">
    <property type="entry name" value="CHORISMATE_SYNTHASE_3"/>
    <property type="match status" value="1"/>
</dbReference>
<dbReference type="CDD" id="cd07304">
    <property type="entry name" value="Chorismate_synthase"/>
    <property type="match status" value="1"/>
</dbReference>
<keyword evidence="7" id="KW-0521">NADP</keyword>
<dbReference type="EMBL" id="UAWL01000006">
    <property type="protein sequence ID" value="SQB98560.1"/>
    <property type="molecule type" value="Genomic_DNA"/>
</dbReference>
<keyword evidence="7" id="KW-0285">Flavoprotein</keyword>
<feature type="binding site" evidence="7">
    <location>
        <position position="319"/>
    </location>
    <ligand>
        <name>FMN</name>
        <dbReference type="ChEBI" id="CHEBI:58210"/>
    </ligand>
</feature>
<dbReference type="GO" id="GO:0010181">
    <property type="term" value="F:FMN binding"/>
    <property type="evidence" value="ECO:0007669"/>
    <property type="project" value="TreeGrafter"/>
</dbReference>
<keyword evidence="4 7" id="KW-0028">Amino-acid biosynthesis</keyword>
<comment type="pathway">
    <text evidence="1 7 8">Metabolic intermediate biosynthesis; chorismate biosynthesis; chorismate from D-erythrose 4-phosphate and phosphoenolpyruvate: step 7/7.</text>
</comment>
<dbReference type="RefSeq" id="WP_023949046.1">
    <property type="nucleotide sequence ID" value="NZ_JAERIV010000003.1"/>
</dbReference>
<dbReference type="EC" id="4.2.3.5" evidence="3 7"/>
<evidence type="ECO:0000256" key="8">
    <source>
        <dbReference type="RuleBase" id="RU000605"/>
    </source>
</evidence>
<comment type="subunit">
    <text evidence="7">Homotetramer.</text>
</comment>
<keyword evidence="7" id="KW-0274">FAD</keyword>
<dbReference type="PIRSF" id="PIRSF001456">
    <property type="entry name" value="Chorismate_synth"/>
    <property type="match status" value="1"/>
</dbReference>
<comment type="cofactor">
    <cofactor evidence="7 8">
        <name>FMNH2</name>
        <dbReference type="ChEBI" id="CHEBI:57618"/>
    </cofactor>
    <text evidence="7 8">Reduced FMN (FMNH(2)).</text>
</comment>
<proteinExistence type="inferred from homology"/>
<dbReference type="Proteomes" id="UP000250166">
    <property type="component" value="Unassembled WGS sequence"/>
</dbReference>
<sequence length="363" mass="39518">MNTFGEALRVTTFGESHGAGIGCVIDGFPSGIHINTNLINHDLQRRQGGKNRYTTQRKEDDCFEILSGVFEGVSTGMPIALFVKNTNTKSKDYDNIKDIFRPGHADFSYFVKYGLRDYRGGGRSSARESVARVASGAFAKMLLGEFGIICESGILGVGECMGESIDFDFARESEIFALDKQKESIQKDLIMHARSTHDSIGGCALIRAFGNKKILQGLGEPLYYKLDGAIGAMMMGLNGVKAVEIGDGIAASQTCGSRNNDMMNENGFLSNHAGGILGGITTGEEINVRVYFKPTPSIFAMQQTIDIYGNKQDFELKGRHDPCIAVRGSVVCESMLALILADMLLLHTKSSLANLKKIYAEFK</sequence>
<reference evidence="9 10" key="1">
    <citation type="submission" date="2018-06" db="EMBL/GenBank/DDBJ databases">
        <authorList>
            <consortium name="Pathogen Informatics"/>
            <person name="Doyle S."/>
        </authorList>
    </citation>
    <scope>NUCLEOTIDE SEQUENCE [LARGE SCALE GENOMIC DNA]</scope>
    <source>
        <strain evidence="9 10">NCTC13102</strain>
    </source>
</reference>
<feature type="binding site" evidence="7">
    <location>
        <position position="46"/>
    </location>
    <ligand>
        <name>NADP(+)</name>
        <dbReference type="ChEBI" id="CHEBI:58349"/>
    </ligand>
</feature>
<dbReference type="GO" id="GO:0009423">
    <property type="term" value="P:chorismate biosynthetic process"/>
    <property type="evidence" value="ECO:0007669"/>
    <property type="project" value="UniProtKB-UniRule"/>
</dbReference>
<keyword evidence="7" id="KW-0288">FMN</keyword>
<dbReference type="PROSITE" id="PS00788">
    <property type="entry name" value="CHORISMATE_SYNTHASE_2"/>
    <property type="match status" value="1"/>
</dbReference>
<dbReference type="SUPFAM" id="SSF103263">
    <property type="entry name" value="Chorismate synthase, AroC"/>
    <property type="match status" value="1"/>
</dbReference>
<dbReference type="GO" id="GO:0005829">
    <property type="term" value="C:cytosol"/>
    <property type="evidence" value="ECO:0007669"/>
    <property type="project" value="TreeGrafter"/>
</dbReference>
<feature type="binding site" evidence="7">
    <location>
        <position position="278"/>
    </location>
    <ligand>
        <name>FMN</name>
        <dbReference type="ChEBI" id="CHEBI:58210"/>
    </ligand>
</feature>
<dbReference type="GO" id="GO:0008652">
    <property type="term" value="P:amino acid biosynthetic process"/>
    <property type="evidence" value="ECO:0007669"/>
    <property type="project" value="UniProtKB-KW"/>
</dbReference>
<comment type="catalytic activity">
    <reaction evidence="7 8">
        <text>5-O-(1-carboxyvinyl)-3-phosphoshikimate = chorismate + phosphate</text>
        <dbReference type="Rhea" id="RHEA:21020"/>
        <dbReference type="ChEBI" id="CHEBI:29748"/>
        <dbReference type="ChEBI" id="CHEBI:43474"/>
        <dbReference type="ChEBI" id="CHEBI:57701"/>
        <dbReference type="EC" id="4.2.3.5"/>
    </reaction>
</comment>
<keyword evidence="6 7" id="KW-0456">Lyase</keyword>
<dbReference type="InterPro" id="IPR035904">
    <property type="entry name" value="Chorismate_synth_AroC_sf"/>
</dbReference>